<name>A0A9P8PGE3_9ASCO</name>
<dbReference type="AlphaFoldDB" id="A0A9P8PGE3"/>
<gene>
    <name evidence="1" type="ORF">OGAPHI_001298</name>
</gene>
<reference evidence="1" key="2">
    <citation type="submission" date="2021-01" db="EMBL/GenBank/DDBJ databases">
        <authorList>
            <person name="Schikora-Tamarit M.A."/>
        </authorList>
    </citation>
    <scope>NUCLEOTIDE SEQUENCE</scope>
    <source>
        <strain evidence="1">CBS6075</strain>
    </source>
</reference>
<accession>A0A9P8PGE3</accession>
<reference evidence="1" key="1">
    <citation type="journal article" date="2021" name="Open Biol.">
        <title>Shared evolutionary footprints suggest mitochondrial oxidative damage underlies multiple complex I losses in fungi.</title>
        <authorList>
            <person name="Schikora-Tamarit M.A."/>
            <person name="Marcet-Houben M."/>
            <person name="Nosek J."/>
            <person name="Gabaldon T."/>
        </authorList>
    </citation>
    <scope>NUCLEOTIDE SEQUENCE</scope>
    <source>
        <strain evidence="1">CBS6075</strain>
    </source>
</reference>
<proteinExistence type="predicted"/>
<evidence type="ECO:0000313" key="2">
    <source>
        <dbReference type="Proteomes" id="UP000769157"/>
    </source>
</evidence>
<protein>
    <submittedName>
        <fullName evidence="1">Uncharacterized protein</fullName>
    </submittedName>
</protein>
<keyword evidence="2" id="KW-1185">Reference proteome</keyword>
<comment type="caution">
    <text evidence="1">The sequence shown here is derived from an EMBL/GenBank/DDBJ whole genome shotgun (WGS) entry which is preliminary data.</text>
</comment>
<dbReference type="EMBL" id="JAEUBE010000087">
    <property type="protein sequence ID" value="KAH3670782.1"/>
    <property type="molecule type" value="Genomic_DNA"/>
</dbReference>
<organism evidence="1 2">
    <name type="scientific">Ogataea philodendri</name>
    <dbReference type="NCBI Taxonomy" id="1378263"/>
    <lineage>
        <taxon>Eukaryota</taxon>
        <taxon>Fungi</taxon>
        <taxon>Dikarya</taxon>
        <taxon>Ascomycota</taxon>
        <taxon>Saccharomycotina</taxon>
        <taxon>Pichiomycetes</taxon>
        <taxon>Pichiales</taxon>
        <taxon>Pichiaceae</taxon>
        <taxon>Ogataea</taxon>
    </lineage>
</organism>
<dbReference type="Proteomes" id="UP000769157">
    <property type="component" value="Unassembled WGS sequence"/>
</dbReference>
<evidence type="ECO:0000313" key="1">
    <source>
        <dbReference type="EMBL" id="KAH3670782.1"/>
    </source>
</evidence>
<dbReference type="RefSeq" id="XP_046064207.1">
    <property type="nucleotide sequence ID" value="XM_046202045.1"/>
</dbReference>
<sequence length="454" mass="52540">MLSVKLASLQLGKYSSPSLLRSRPLINRGIHTQNEIVPSITSILQSSSHSSAKRGIDSKNWIKMSKDLEHELTNLLLCFKIDDSKEQIAEWKFLNGMSKATNGPISNPPNGLPYNTTLDYLKRLSNHIFIRYQRSVIDVTSRILKDEKFRTDPTALIYSTKILLLHGYRTEAFKIHKQALYGPEQDCSTASQLFNLILFNEMSQLEEASHETIINTIMTLIKSLPQDSAKITYSTLLIVFRNIYTPDERLRIHRYLKKTRPTWSLRPFSDPLLKDHLLKGDISKKIITGKAKHLSIHNANMVLSYLLDQDLNLTVDFFNQKFSKDYTYPNAGTAATFANYFVPRRQFVELFCVLYVIENNFEVKVTSFFADTLRGMMMSWSSHPENTNRDSIQLYYDYINGNPRLKIPNDLKRRTRQRLRLTQNATSSKRARQLFKKIERSNLDRLCILGIQDI</sequence>
<dbReference type="GeneID" id="70233266"/>